<feature type="compositionally biased region" description="Low complexity" evidence="1">
    <location>
        <begin position="567"/>
        <end position="579"/>
    </location>
</feature>
<feature type="region of interest" description="Disordered" evidence="1">
    <location>
        <begin position="203"/>
        <end position="242"/>
    </location>
</feature>
<feature type="region of interest" description="Disordered" evidence="1">
    <location>
        <begin position="561"/>
        <end position="627"/>
    </location>
</feature>
<proteinExistence type="predicted"/>
<feature type="compositionally biased region" description="Basic and acidic residues" evidence="1">
    <location>
        <begin position="148"/>
        <end position="161"/>
    </location>
</feature>
<dbReference type="PROSITE" id="PS51038">
    <property type="entry name" value="BAH"/>
    <property type="match status" value="1"/>
</dbReference>
<dbReference type="Proteomes" id="UP000694844">
    <property type="component" value="Chromosome 4"/>
</dbReference>
<dbReference type="RefSeq" id="XP_022331363.1">
    <property type="nucleotide sequence ID" value="XM_022475655.1"/>
</dbReference>
<dbReference type="SMART" id="SM00439">
    <property type="entry name" value="BAH"/>
    <property type="match status" value="1"/>
</dbReference>
<dbReference type="PANTHER" id="PTHR46576">
    <property type="entry name" value="BROMO ADJACENT HOMOLOGY DOMAIN-CONTAINING 1 PROTEIN"/>
    <property type="match status" value="1"/>
</dbReference>
<feature type="compositionally biased region" description="Basic and acidic residues" evidence="1">
    <location>
        <begin position="127"/>
        <end position="140"/>
    </location>
</feature>
<dbReference type="GO" id="GO:0000976">
    <property type="term" value="F:transcription cis-regulatory region binding"/>
    <property type="evidence" value="ECO:0007669"/>
    <property type="project" value="TreeGrafter"/>
</dbReference>
<feature type="compositionally biased region" description="Basic and acidic residues" evidence="1">
    <location>
        <begin position="580"/>
        <end position="599"/>
    </location>
</feature>
<dbReference type="Gene3D" id="2.30.30.490">
    <property type="match status" value="1"/>
</dbReference>
<dbReference type="PANTHER" id="PTHR46576:SF1">
    <property type="entry name" value="BROMO ADJACENT HOMOLOGY DOMAIN-CONTAINING 1 PROTEIN"/>
    <property type="match status" value="1"/>
</dbReference>
<feature type="compositionally biased region" description="Basic and acidic residues" evidence="1">
    <location>
        <begin position="26"/>
        <end position="39"/>
    </location>
</feature>
<dbReference type="InterPro" id="IPR053032">
    <property type="entry name" value="BAH_domain-containing"/>
</dbReference>
<dbReference type="GO" id="GO:0045892">
    <property type="term" value="P:negative regulation of DNA-templated transcription"/>
    <property type="evidence" value="ECO:0007669"/>
    <property type="project" value="TreeGrafter"/>
</dbReference>
<feature type="domain" description="BAH" evidence="2">
    <location>
        <begin position="671"/>
        <end position="820"/>
    </location>
</feature>
<dbReference type="OrthoDB" id="1922186at2759"/>
<keyword evidence="3" id="KW-1185">Reference proteome</keyword>
<reference evidence="4" key="1">
    <citation type="submission" date="2025-08" db="UniProtKB">
        <authorList>
            <consortium name="RefSeq"/>
        </authorList>
    </citation>
    <scope>IDENTIFICATION</scope>
    <source>
        <tissue evidence="4">Whole sample</tissue>
    </source>
</reference>
<dbReference type="GO" id="GO:0005677">
    <property type="term" value="C:chromatin silencing complex"/>
    <property type="evidence" value="ECO:0007669"/>
    <property type="project" value="TreeGrafter"/>
</dbReference>
<dbReference type="Pfam" id="PF01426">
    <property type="entry name" value="BAH"/>
    <property type="match status" value="1"/>
</dbReference>
<dbReference type="GO" id="GO:0003682">
    <property type="term" value="F:chromatin binding"/>
    <property type="evidence" value="ECO:0007669"/>
    <property type="project" value="InterPro"/>
</dbReference>
<evidence type="ECO:0000256" key="1">
    <source>
        <dbReference type="SAM" id="MobiDB-lite"/>
    </source>
</evidence>
<dbReference type="KEGG" id="cvn:111129339"/>
<organism evidence="3 4">
    <name type="scientific">Crassostrea virginica</name>
    <name type="common">Eastern oyster</name>
    <dbReference type="NCBI Taxonomy" id="6565"/>
    <lineage>
        <taxon>Eukaryota</taxon>
        <taxon>Metazoa</taxon>
        <taxon>Spiralia</taxon>
        <taxon>Lophotrochozoa</taxon>
        <taxon>Mollusca</taxon>
        <taxon>Bivalvia</taxon>
        <taxon>Autobranchia</taxon>
        <taxon>Pteriomorphia</taxon>
        <taxon>Ostreida</taxon>
        <taxon>Ostreoidea</taxon>
        <taxon>Ostreidae</taxon>
        <taxon>Crassostrea</taxon>
    </lineage>
</organism>
<sequence length="821" mass="92186">MATDVESEGNEKTKLIQDTKEEEEKEKEKPSHPSVEEYKRLHNIGSRLSTENVITYKESAFLHLSTDSVYHGVSGSRSQEKINDSTNVLNSADQLCDYVKLGNSSDKFKASASKSPKKTGGKNVKTGSDKESPSKEEKVKRQNSGSVEKNEERSPNKEKIPSKANKSSPKQRKEKKLEPTPMPGRRVRREASLNAMAMVNILFEKEHPVPKSPKKRRSSTQIDISAEEKEAPSSPKAIKKAKNVEKKIEKKKLAEKIDVKSVKLLKSKGKDTNKILKAKSLLLNKKMLKLKAEKKLEKAKKAIKSKKGKDRSSSDSSKSKKRQDTKKSARTHEIVIPKRKRCCSGSTCATCFQPLSCQHQSSLYWNNKEMPHSENIPISNSNSDSEDVKPCINMDITSSGYSLSHLQHIDSASYVNSMVQHPAISSHRCPQCAQAAGLMPSCPTYALGGMGSLSSMNLSAVMPYPTPYGGSYPLPYPGSSTLPHCSCPQCLYYSQSNTNISHQPLPARDHCILSHPPISIQHIEDKHVEDPDSKVADEIIDVGIEEFPVVPQSELIKTNSVEKVRKNSSGSKVSSVKSKSSSEREMCKPKKKLKSDSQKKSSPTESKVKSPKIPRERKKSTSKKETKVQRTIFLHGWNLHGPMEKKKIYSYSLGISFDTECFQAIKHLDGDIIQVRDCVILRSGPKTTDIPYVAKVTQFWKHPQDGDIMMSLLWYYHPEHTEGGRKSQHASCELFASKHRDENSVACIDDKGYVLTYNEYCRFRAEKLRKDREELPRSMVVPSVDYQRSSRLPANDADPSSVFLCRQVYDFKLKRILKNPS</sequence>
<gene>
    <name evidence="4" type="primary">LOC111129339</name>
</gene>
<feature type="region of interest" description="Disordered" evidence="1">
    <location>
        <begin position="1"/>
        <end position="39"/>
    </location>
</feature>
<feature type="region of interest" description="Disordered" evidence="1">
    <location>
        <begin position="107"/>
        <end position="191"/>
    </location>
</feature>
<accession>A0A8B8DUN7</accession>
<dbReference type="GeneID" id="111129339"/>
<dbReference type="AlphaFoldDB" id="A0A8B8DUN7"/>
<feature type="compositionally biased region" description="Basic and acidic residues" evidence="1">
    <location>
        <begin position="9"/>
        <end position="19"/>
    </location>
</feature>
<evidence type="ECO:0000313" key="4">
    <source>
        <dbReference type="RefSeq" id="XP_022331363.1"/>
    </source>
</evidence>
<dbReference type="InterPro" id="IPR001025">
    <property type="entry name" value="BAH_dom"/>
</dbReference>
<dbReference type="GO" id="GO:0031507">
    <property type="term" value="P:heterochromatin formation"/>
    <property type="evidence" value="ECO:0007669"/>
    <property type="project" value="TreeGrafter"/>
</dbReference>
<protein>
    <submittedName>
        <fullName evidence="4">Uncharacterized protein LOC111129339 isoform X1</fullName>
    </submittedName>
</protein>
<feature type="region of interest" description="Disordered" evidence="1">
    <location>
        <begin position="299"/>
        <end position="332"/>
    </location>
</feature>
<feature type="compositionally biased region" description="Basic residues" evidence="1">
    <location>
        <begin position="609"/>
        <end position="621"/>
    </location>
</feature>
<dbReference type="InterPro" id="IPR043151">
    <property type="entry name" value="BAH_sf"/>
</dbReference>
<evidence type="ECO:0000313" key="3">
    <source>
        <dbReference type="Proteomes" id="UP000694844"/>
    </source>
</evidence>
<name>A0A8B8DUN7_CRAVI</name>
<evidence type="ECO:0000259" key="2">
    <source>
        <dbReference type="PROSITE" id="PS51038"/>
    </source>
</evidence>